<dbReference type="CDD" id="cd07521">
    <property type="entry name" value="HAD_FCP1-like"/>
    <property type="match status" value="1"/>
</dbReference>
<dbReference type="NCBIfam" id="TIGR02251">
    <property type="entry name" value="HIF-SF_euk"/>
    <property type="match status" value="1"/>
</dbReference>
<dbReference type="Gene3D" id="3.40.50.1000">
    <property type="entry name" value="HAD superfamily/HAD-like"/>
    <property type="match status" value="1"/>
</dbReference>
<evidence type="ECO:0000259" key="6">
    <source>
        <dbReference type="PROSITE" id="PS50969"/>
    </source>
</evidence>
<sequence>MQTQTPESGKYEPPSPSSSLDGTKLDPERPLFAPALTKPDRTGGESPSSSVSGAEDLATGARQSMDCSGDGAPTPPGGGGGNPGGPGPGPGPGEAAAAEAAEAEQEELVEEEFDPYVFMKTLPPYHEVDLGRPACLPPRRQTRHSPPCLVLDLDETLVHCTVDPITDADHVFTVRFNEEDFQVHVRCRPHLKTFLRACAENFEVVVFTASQRVYADALLDILDPHGAFVKHRLFREACLPVDGNFIKDLQILGRDLSKTILVDNSPYAFGYQIDNGIPIESWFDDPNDEELLKLLPFLEELRQSADVRPLIRDRYRTHELVERARVPRYYLLGGGSPNC</sequence>
<feature type="region of interest" description="Disordered" evidence="5">
    <location>
        <begin position="1"/>
        <end position="106"/>
    </location>
</feature>
<evidence type="ECO:0000256" key="4">
    <source>
        <dbReference type="ARBA" id="ARBA00038355"/>
    </source>
</evidence>
<dbReference type="SMART" id="SM00577">
    <property type="entry name" value="CPDc"/>
    <property type="match status" value="1"/>
</dbReference>
<name>A0A7S3XV81_HETAK</name>
<dbReference type="PANTHER" id="PTHR12210">
    <property type="entry name" value="DULLARD PROTEIN PHOSPHATASE"/>
    <property type="match status" value="1"/>
</dbReference>
<dbReference type="EMBL" id="HBIU01025702">
    <property type="protein sequence ID" value="CAE0633199.1"/>
    <property type="molecule type" value="Transcribed_RNA"/>
</dbReference>
<protein>
    <recommendedName>
        <fullName evidence="6">FCP1 homology domain-containing protein</fullName>
    </recommendedName>
</protein>
<dbReference type="InterPro" id="IPR050365">
    <property type="entry name" value="TIM50"/>
</dbReference>
<gene>
    <name evidence="7" type="ORF">HAKA00212_LOCUS11911</name>
</gene>
<dbReference type="SUPFAM" id="SSF56784">
    <property type="entry name" value="HAD-like"/>
    <property type="match status" value="1"/>
</dbReference>
<evidence type="ECO:0000256" key="3">
    <source>
        <dbReference type="ARBA" id="ARBA00037324"/>
    </source>
</evidence>
<proteinExistence type="inferred from homology"/>
<dbReference type="AlphaFoldDB" id="A0A7S3XV81"/>
<accession>A0A7S3XV81</accession>
<dbReference type="FunFam" id="3.40.50.1000:FF:000015">
    <property type="entry name" value="CTD small phosphatase-like protein 2"/>
    <property type="match status" value="1"/>
</dbReference>
<comment type="similarity">
    <text evidence="4">Belongs to the CTDSPL2 family.</text>
</comment>
<dbReference type="InterPro" id="IPR011948">
    <property type="entry name" value="Dullard_phosphatase"/>
</dbReference>
<comment type="function">
    <text evidence="3">Probable phosphatase.</text>
</comment>
<dbReference type="InterPro" id="IPR023214">
    <property type="entry name" value="HAD_sf"/>
</dbReference>
<dbReference type="InterPro" id="IPR004274">
    <property type="entry name" value="FCP1_dom"/>
</dbReference>
<dbReference type="InterPro" id="IPR036412">
    <property type="entry name" value="HAD-like_sf"/>
</dbReference>
<feature type="domain" description="FCP1 homology" evidence="6">
    <location>
        <begin position="142"/>
        <end position="301"/>
    </location>
</feature>
<dbReference type="GO" id="GO:0004721">
    <property type="term" value="F:phosphoprotein phosphatase activity"/>
    <property type="evidence" value="ECO:0007669"/>
    <property type="project" value="UniProtKB-KW"/>
</dbReference>
<evidence type="ECO:0000256" key="1">
    <source>
        <dbReference type="ARBA" id="ARBA00022801"/>
    </source>
</evidence>
<dbReference type="Pfam" id="PF03031">
    <property type="entry name" value="NIF"/>
    <property type="match status" value="1"/>
</dbReference>
<evidence type="ECO:0000256" key="2">
    <source>
        <dbReference type="ARBA" id="ARBA00022912"/>
    </source>
</evidence>
<keyword evidence="2" id="KW-0904">Protein phosphatase</keyword>
<keyword evidence="1" id="KW-0378">Hydrolase</keyword>
<dbReference type="GO" id="GO:0005634">
    <property type="term" value="C:nucleus"/>
    <property type="evidence" value="ECO:0007669"/>
    <property type="project" value="UniProtKB-ARBA"/>
</dbReference>
<evidence type="ECO:0000256" key="5">
    <source>
        <dbReference type="SAM" id="MobiDB-lite"/>
    </source>
</evidence>
<dbReference type="PROSITE" id="PS50969">
    <property type="entry name" value="FCP1"/>
    <property type="match status" value="1"/>
</dbReference>
<reference evidence="7" key="1">
    <citation type="submission" date="2021-01" db="EMBL/GenBank/DDBJ databases">
        <authorList>
            <person name="Corre E."/>
            <person name="Pelletier E."/>
            <person name="Niang G."/>
            <person name="Scheremetjew M."/>
            <person name="Finn R."/>
            <person name="Kale V."/>
            <person name="Holt S."/>
            <person name="Cochrane G."/>
            <person name="Meng A."/>
            <person name="Brown T."/>
            <person name="Cohen L."/>
        </authorList>
    </citation>
    <scope>NUCLEOTIDE SEQUENCE</scope>
    <source>
        <strain evidence="7">CCMP3107</strain>
    </source>
</reference>
<evidence type="ECO:0000313" key="7">
    <source>
        <dbReference type="EMBL" id="CAE0633199.1"/>
    </source>
</evidence>
<organism evidence="7">
    <name type="scientific">Heterosigma akashiwo</name>
    <name type="common">Chromophytic alga</name>
    <name type="synonym">Heterosigma carterae</name>
    <dbReference type="NCBI Taxonomy" id="2829"/>
    <lineage>
        <taxon>Eukaryota</taxon>
        <taxon>Sar</taxon>
        <taxon>Stramenopiles</taxon>
        <taxon>Ochrophyta</taxon>
        <taxon>Raphidophyceae</taxon>
        <taxon>Chattonellales</taxon>
        <taxon>Chattonellaceae</taxon>
        <taxon>Heterosigma</taxon>
    </lineage>
</organism>